<evidence type="ECO:0000313" key="8">
    <source>
        <dbReference type="Proteomes" id="UP000604046"/>
    </source>
</evidence>
<sequence>MPRPNIANTQAEHLADRQERSIAVDWLVEVQTRGRLRTATIFLAVSLIDGYLALKEVKRDSLQLLVVAALFAAAKFEEIQPLQLRDLVTLTQQTCSKQDIRAMEAKLLTTVEFRLCRPTAAHFADRYLQTHGCEEVQGAVVAYLLQLALMDFGMLRYTPSEQVTAAAMISSRLSGDQAMQANFTRAGAPNREQRVLRCAMNLCRLVQAAKKSPWQAVRRKFMRSRNPGVSACISELEE</sequence>
<dbReference type="SMART" id="SM01332">
    <property type="entry name" value="Cyclin_C"/>
    <property type="match status" value="1"/>
</dbReference>
<evidence type="ECO:0008006" key="9">
    <source>
        <dbReference type="Google" id="ProtNLM"/>
    </source>
</evidence>
<dbReference type="InterPro" id="IPR036915">
    <property type="entry name" value="Cyclin-like_sf"/>
</dbReference>
<evidence type="ECO:0000259" key="5">
    <source>
        <dbReference type="SMART" id="SM00385"/>
    </source>
</evidence>
<evidence type="ECO:0000256" key="2">
    <source>
        <dbReference type="ARBA" id="ARBA00023127"/>
    </source>
</evidence>
<feature type="domain" description="Cyclin-like" evidence="5">
    <location>
        <begin position="25"/>
        <end position="109"/>
    </location>
</feature>
<dbReference type="EMBL" id="CAJNDS010002139">
    <property type="protein sequence ID" value="CAE7347455.1"/>
    <property type="molecule type" value="Genomic_DNA"/>
</dbReference>
<proteinExistence type="inferred from homology"/>
<dbReference type="Pfam" id="PF00134">
    <property type="entry name" value="Cyclin_N"/>
    <property type="match status" value="1"/>
</dbReference>
<dbReference type="Gene3D" id="1.10.472.10">
    <property type="entry name" value="Cyclin-like"/>
    <property type="match status" value="2"/>
</dbReference>
<dbReference type="GO" id="GO:0051301">
    <property type="term" value="P:cell division"/>
    <property type="evidence" value="ECO:0007669"/>
    <property type="project" value="UniProtKB-KW"/>
</dbReference>
<gene>
    <name evidence="7" type="ORF">SNAT2548_LOCUS18232</name>
</gene>
<dbReference type="GO" id="GO:0016538">
    <property type="term" value="F:cyclin-dependent protein serine/threonine kinase regulator activity"/>
    <property type="evidence" value="ECO:0007669"/>
    <property type="project" value="InterPro"/>
</dbReference>
<evidence type="ECO:0000256" key="1">
    <source>
        <dbReference type="ARBA" id="ARBA00022618"/>
    </source>
</evidence>
<evidence type="ECO:0000259" key="6">
    <source>
        <dbReference type="SMART" id="SM01332"/>
    </source>
</evidence>
<evidence type="ECO:0000256" key="4">
    <source>
        <dbReference type="RuleBase" id="RU000383"/>
    </source>
</evidence>
<keyword evidence="1" id="KW-0132">Cell division</keyword>
<keyword evidence="2 4" id="KW-0195">Cyclin</keyword>
<dbReference type="FunFam" id="1.10.472.10:FF:000001">
    <property type="entry name" value="G2/mitotic-specific cyclin"/>
    <property type="match status" value="1"/>
</dbReference>
<comment type="similarity">
    <text evidence="4">Belongs to the cyclin family.</text>
</comment>
<feature type="domain" description="Cyclin C-terminal" evidence="6">
    <location>
        <begin position="118"/>
        <end position="235"/>
    </location>
</feature>
<organism evidence="7 8">
    <name type="scientific">Symbiodinium natans</name>
    <dbReference type="NCBI Taxonomy" id="878477"/>
    <lineage>
        <taxon>Eukaryota</taxon>
        <taxon>Sar</taxon>
        <taxon>Alveolata</taxon>
        <taxon>Dinophyceae</taxon>
        <taxon>Suessiales</taxon>
        <taxon>Symbiodiniaceae</taxon>
        <taxon>Symbiodinium</taxon>
    </lineage>
</organism>
<dbReference type="GO" id="GO:0044772">
    <property type="term" value="P:mitotic cell cycle phase transition"/>
    <property type="evidence" value="ECO:0007669"/>
    <property type="project" value="InterPro"/>
</dbReference>
<dbReference type="PIRSF" id="PIRSF001771">
    <property type="entry name" value="Cyclin_A_B_D_E"/>
    <property type="match status" value="1"/>
</dbReference>
<reference evidence="7" key="1">
    <citation type="submission" date="2021-02" db="EMBL/GenBank/DDBJ databases">
        <authorList>
            <person name="Dougan E. K."/>
            <person name="Rhodes N."/>
            <person name="Thang M."/>
            <person name="Chan C."/>
        </authorList>
    </citation>
    <scope>NUCLEOTIDE SEQUENCE</scope>
</reference>
<dbReference type="Proteomes" id="UP000604046">
    <property type="component" value="Unassembled WGS sequence"/>
</dbReference>
<dbReference type="OrthoDB" id="313090at2759"/>
<dbReference type="Pfam" id="PF02984">
    <property type="entry name" value="Cyclin_C"/>
    <property type="match status" value="1"/>
</dbReference>
<keyword evidence="8" id="KW-1185">Reference proteome</keyword>
<comment type="caution">
    <text evidence="7">The sequence shown here is derived from an EMBL/GenBank/DDBJ whole genome shotgun (WGS) entry which is preliminary data.</text>
</comment>
<evidence type="ECO:0000256" key="3">
    <source>
        <dbReference type="ARBA" id="ARBA00023306"/>
    </source>
</evidence>
<keyword evidence="3" id="KW-0131">Cell cycle</keyword>
<accession>A0A812PB21</accession>
<dbReference type="PANTHER" id="PTHR10177">
    <property type="entry name" value="CYCLINS"/>
    <property type="match status" value="1"/>
</dbReference>
<evidence type="ECO:0000313" key="7">
    <source>
        <dbReference type="EMBL" id="CAE7347455.1"/>
    </source>
</evidence>
<protein>
    <recommendedName>
        <fullName evidence="9">Cyclin N-terminal domain-containing protein</fullName>
    </recommendedName>
</protein>
<dbReference type="InterPro" id="IPR039361">
    <property type="entry name" value="Cyclin"/>
</dbReference>
<name>A0A812PB21_9DINO</name>
<feature type="domain" description="Cyclin-like" evidence="5">
    <location>
        <begin position="122"/>
        <end position="204"/>
    </location>
</feature>
<dbReference type="SUPFAM" id="SSF47954">
    <property type="entry name" value="Cyclin-like"/>
    <property type="match status" value="2"/>
</dbReference>
<dbReference type="AlphaFoldDB" id="A0A812PB21"/>
<dbReference type="InterPro" id="IPR013763">
    <property type="entry name" value="Cyclin-like_dom"/>
</dbReference>
<dbReference type="SMART" id="SM00385">
    <property type="entry name" value="CYCLIN"/>
    <property type="match status" value="2"/>
</dbReference>
<dbReference type="InterPro" id="IPR046965">
    <property type="entry name" value="Cyclin_A/B-like"/>
</dbReference>
<dbReference type="InterPro" id="IPR004367">
    <property type="entry name" value="Cyclin_C-dom"/>
</dbReference>
<dbReference type="InterPro" id="IPR006671">
    <property type="entry name" value="Cyclin_N"/>
</dbReference>